<proteinExistence type="predicted"/>
<dbReference type="RefSeq" id="WP_307003377.1">
    <property type="nucleotide sequence ID" value="NZ_JAUTBK010000002.1"/>
</dbReference>
<dbReference type="CDD" id="cd01935">
    <property type="entry name" value="Ntn_CGH_like"/>
    <property type="match status" value="1"/>
</dbReference>
<reference evidence="2 3" key="1">
    <citation type="submission" date="2023-07" db="EMBL/GenBank/DDBJ databases">
        <title>Functional and genomic diversity of the sorghum phyllosphere microbiome.</title>
        <authorList>
            <person name="Shade A."/>
        </authorList>
    </citation>
    <scope>NUCLEOTIDE SEQUENCE [LARGE SCALE GENOMIC DNA]</scope>
    <source>
        <strain evidence="2 3">SORGH_AS_0887</strain>
    </source>
</reference>
<dbReference type="InterPro" id="IPR005079">
    <property type="entry name" value="Peptidase_C45_hydrolase"/>
</dbReference>
<comment type="caution">
    <text evidence="2">The sequence shown here is derived from an EMBL/GenBank/DDBJ whole genome shotgun (WGS) entry which is preliminary data.</text>
</comment>
<evidence type="ECO:0000313" key="3">
    <source>
        <dbReference type="Proteomes" id="UP001233360"/>
    </source>
</evidence>
<sequence length="340" mass="38745">MSVEFQFQALVEDTPNEKWKTIFQQLWPGYRAWFLRSGVTGRPTYLECRQALRTYMPELVPLWEQLIELTGGGDVESRFLSLWCPPPYIAGCSQGVWFDPKGQEEPILLRNYDFAPVLLEGNLLNTRWLDQRVIAMSDCLWGALDGVNEAGLSASLSFGGRTVTGTGFGIPLVLRYILELAHTTQDAVNILKRIPVHMTYSVTLLDRKGEWNTVFVSPDRQPEVVKRHAVTNYQNAIEWPQHATATHSAERLTFLEQVLHHATNSHEVLQGLLTKPLYQDAWLRGYGTLYSAIYRPLSQKVEICWPHDYSQQSFEHFTEEQKLILLSVDPAPIPPAPLPL</sequence>
<accession>A0ABU0UWE8</accession>
<keyword evidence="3" id="KW-1185">Reference proteome</keyword>
<feature type="domain" description="Peptidase C45 hydrolase" evidence="1">
    <location>
        <begin position="103"/>
        <end position="306"/>
    </location>
</feature>
<dbReference type="NCBIfam" id="NF040521">
    <property type="entry name" value="C45_proenzyme"/>
    <property type="match status" value="1"/>
</dbReference>
<dbReference type="GO" id="GO:0016787">
    <property type="term" value="F:hydrolase activity"/>
    <property type="evidence" value="ECO:0007669"/>
    <property type="project" value="UniProtKB-KW"/>
</dbReference>
<dbReference type="InterPro" id="IPR047794">
    <property type="entry name" value="C45_proenzyme-like"/>
</dbReference>
<evidence type="ECO:0000313" key="2">
    <source>
        <dbReference type="EMBL" id="MDQ1208892.1"/>
    </source>
</evidence>
<gene>
    <name evidence="2" type="ORF">QE380_001815</name>
</gene>
<dbReference type="Pfam" id="PF03417">
    <property type="entry name" value="AAT"/>
    <property type="match status" value="1"/>
</dbReference>
<name>A0ABU0UWE8_ACIBI</name>
<keyword evidence="2" id="KW-0378">Hydrolase</keyword>
<dbReference type="Proteomes" id="UP001233360">
    <property type="component" value="Unassembled WGS sequence"/>
</dbReference>
<dbReference type="EMBL" id="JAUTBK010000002">
    <property type="protein sequence ID" value="MDQ1208892.1"/>
    <property type="molecule type" value="Genomic_DNA"/>
</dbReference>
<organism evidence="2 3">
    <name type="scientific">Acinetobacter baylyi</name>
    <dbReference type="NCBI Taxonomy" id="202950"/>
    <lineage>
        <taxon>Bacteria</taxon>
        <taxon>Pseudomonadati</taxon>
        <taxon>Pseudomonadota</taxon>
        <taxon>Gammaproteobacteria</taxon>
        <taxon>Moraxellales</taxon>
        <taxon>Moraxellaceae</taxon>
        <taxon>Acinetobacter</taxon>
    </lineage>
</organism>
<evidence type="ECO:0000259" key="1">
    <source>
        <dbReference type="Pfam" id="PF03417"/>
    </source>
</evidence>
<dbReference type="Gene3D" id="3.60.60.10">
    <property type="entry name" value="Penicillin V Acylase, Chain A"/>
    <property type="match status" value="1"/>
</dbReference>
<protein>
    <submittedName>
        <fullName evidence="2">Choloylglycine hydrolase</fullName>
    </submittedName>
</protein>